<dbReference type="GO" id="GO:0016746">
    <property type="term" value="F:acyltransferase activity"/>
    <property type="evidence" value="ECO:0007669"/>
    <property type="project" value="UniProtKB-KW"/>
</dbReference>
<evidence type="ECO:0000313" key="3">
    <source>
        <dbReference type="EMBL" id="GAA4394798.1"/>
    </source>
</evidence>
<feature type="transmembrane region" description="Helical" evidence="1">
    <location>
        <begin position="47"/>
        <end position="66"/>
    </location>
</feature>
<feature type="domain" description="Acyltransferase 3" evidence="2">
    <location>
        <begin position="14"/>
        <end position="366"/>
    </location>
</feature>
<organism evidence="3 4">
    <name type="scientific">Nibrella viscosa</name>
    <dbReference type="NCBI Taxonomy" id="1084524"/>
    <lineage>
        <taxon>Bacteria</taxon>
        <taxon>Pseudomonadati</taxon>
        <taxon>Bacteroidota</taxon>
        <taxon>Cytophagia</taxon>
        <taxon>Cytophagales</taxon>
        <taxon>Spirosomataceae</taxon>
        <taxon>Nibrella</taxon>
    </lineage>
</organism>
<reference evidence="4" key="1">
    <citation type="journal article" date="2019" name="Int. J. Syst. Evol. Microbiol.">
        <title>The Global Catalogue of Microorganisms (GCM) 10K type strain sequencing project: providing services to taxonomists for standard genome sequencing and annotation.</title>
        <authorList>
            <consortium name="The Broad Institute Genomics Platform"/>
            <consortium name="The Broad Institute Genome Sequencing Center for Infectious Disease"/>
            <person name="Wu L."/>
            <person name="Ma J."/>
        </authorList>
    </citation>
    <scope>NUCLEOTIDE SEQUENCE [LARGE SCALE GENOMIC DNA]</scope>
    <source>
        <strain evidence="4">JCM 17925</strain>
    </source>
</reference>
<keyword evidence="1" id="KW-1133">Transmembrane helix</keyword>
<feature type="transmembrane region" description="Helical" evidence="1">
    <location>
        <begin position="223"/>
        <end position="241"/>
    </location>
</feature>
<feature type="transmembrane region" description="Helical" evidence="1">
    <location>
        <begin position="87"/>
        <end position="107"/>
    </location>
</feature>
<evidence type="ECO:0000313" key="4">
    <source>
        <dbReference type="Proteomes" id="UP001500936"/>
    </source>
</evidence>
<keyword evidence="3" id="KW-0808">Transferase</keyword>
<dbReference type="Proteomes" id="UP001500936">
    <property type="component" value="Unassembled WGS sequence"/>
</dbReference>
<dbReference type="PANTHER" id="PTHR23028:SF131">
    <property type="entry name" value="BLR2367 PROTEIN"/>
    <property type="match status" value="1"/>
</dbReference>
<dbReference type="InterPro" id="IPR002656">
    <property type="entry name" value="Acyl_transf_3_dom"/>
</dbReference>
<evidence type="ECO:0000256" key="1">
    <source>
        <dbReference type="SAM" id="Phobius"/>
    </source>
</evidence>
<keyword evidence="1" id="KW-0812">Transmembrane</keyword>
<dbReference type="PANTHER" id="PTHR23028">
    <property type="entry name" value="ACETYLTRANSFERASE"/>
    <property type="match status" value="1"/>
</dbReference>
<protein>
    <submittedName>
        <fullName evidence="3">Acyltransferase</fullName>
    </submittedName>
</protein>
<comment type="caution">
    <text evidence="3">The sequence shown here is derived from an EMBL/GenBank/DDBJ whole genome shotgun (WGS) entry which is preliminary data.</text>
</comment>
<dbReference type="Pfam" id="PF01757">
    <property type="entry name" value="Acyl_transf_3"/>
    <property type="match status" value="1"/>
</dbReference>
<feature type="transmembrane region" description="Helical" evidence="1">
    <location>
        <begin position="311"/>
        <end position="330"/>
    </location>
</feature>
<proteinExistence type="predicted"/>
<feature type="transmembrane region" description="Helical" evidence="1">
    <location>
        <begin position="157"/>
        <end position="173"/>
    </location>
</feature>
<feature type="transmembrane region" description="Helical" evidence="1">
    <location>
        <begin position="253"/>
        <end position="269"/>
    </location>
</feature>
<accession>A0ABP8JQW0</accession>
<sequence>MKSTIPYLTTLTPLRGIAALLVVIFHSNLLLSSFVNPEQTLFVKNGWLWVDFFFVLSGFVLAHAYGPSFQQQVTWRSYNRYLLARFARVYPLHFVTLWAAAAVILVIRSMADAMPDGTLPYMQDLKAIPASLFLVQSLHLYDWPMLNTPSWSLSTEWWVYMLFPLLVGPFFRLGGLGKVLTMAGIVGLYLGLMYYIVPHFGNRFYTKPGELNPPSINTMADWGLIRCLAGFLLGMFCYELYRSRWAADLLKSGWAFLLFAVGVCVAMHFGIHQLLIVALFPFVILTAAYNHDFVKRLLDTWPLQRLGDWSFSIYMVHMPLIYTLWTIIILPQNRKMFFSFQALMAAKRPPGELMCLLLVGLTLAVAALTYRYVEVPARNYINNRFGYRREKAPVDSAVTEVSQ</sequence>
<keyword evidence="1" id="KW-0472">Membrane</keyword>
<keyword evidence="3" id="KW-0012">Acyltransferase</keyword>
<gene>
    <name evidence="3" type="ORF">GCM10023187_01000</name>
</gene>
<evidence type="ECO:0000259" key="2">
    <source>
        <dbReference type="Pfam" id="PF01757"/>
    </source>
</evidence>
<dbReference type="EMBL" id="BAABHB010000001">
    <property type="protein sequence ID" value="GAA4394798.1"/>
    <property type="molecule type" value="Genomic_DNA"/>
</dbReference>
<dbReference type="InterPro" id="IPR050879">
    <property type="entry name" value="Acyltransferase_3"/>
</dbReference>
<feature type="transmembrane region" description="Helical" evidence="1">
    <location>
        <begin position="12"/>
        <end position="35"/>
    </location>
</feature>
<feature type="transmembrane region" description="Helical" evidence="1">
    <location>
        <begin position="179"/>
        <end position="197"/>
    </location>
</feature>
<dbReference type="RefSeq" id="WP_345262829.1">
    <property type="nucleotide sequence ID" value="NZ_BAABHB010000001.1"/>
</dbReference>
<name>A0ABP8JQW0_9BACT</name>
<keyword evidence="4" id="KW-1185">Reference proteome</keyword>
<feature type="transmembrane region" description="Helical" evidence="1">
    <location>
        <begin position="351"/>
        <end position="373"/>
    </location>
</feature>